<proteinExistence type="predicted"/>
<comment type="caution">
    <text evidence="1">The sequence shown here is derived from an EMBL/GenBank/DDBJ whole genome shotgun (WGS) entry which is preliminary data.</text>
</comment>
<gene>
    <name evidence="1" type="ORF">MLD38_031681</name>
</gene>
<dbReference type="EMBL" id="CM042888">
    <property type="protein sequence ID" value="KAI4326358.1"/>
    <property type="molecule type" value="Genomic_DNA"/>
</dbReference>
<evidence type="ECO:0000313" key="2">
    <source>
        <dbReference type="Proteomes" id="UP001057402"/>
    </source>
</evidence>
<name>A0ACB9MRL2_9MYRT</name>
<protein>
    <submittedName>
        <fullName evidence="1">Uncharacterized protein</fullName>
    </submittedName>
</protein>
<sequence>MATPPAPPQHCTARFLYSNPASSDMFSPMQELDYDDGYPRRRYHQQVPAFGSWDCFQDVDDLSRCFEAARQAGYIRYAADRDLYVAGDLYEDHAVTPTMIVVPRPVANVGVVGGLEVSDDDEPRKADKEKSWVRSGDDGEVMYGEEVVVDRRRNPKPVDEDLYRISPHLLHSIKSNNRSRTRRSMNKKKKKKKKKKKGLWRRLFTSCLVPCAS</sequence>
<evidence type="ECO:0000313" key="1">
    <source>
        <dbReference type="EMBL" id="KAI4326358.1"/>
    </source>
</evidence>
<organism evidence="1 2">
    <name type="scientific">Melastoma candidum</name>
    <dbReference type="NCBI Taxonomy" id="119954"/>
    <lineage>
        <taxon>Eukaryota</taxon>
        <taxon>Viridiplantae</taxon>
        <taxon>Streptophyta</taxon>
        <taxon>Embryophyta</taxon>
        <taxon>Tracheophyta</taxon>
        <taxon>Spermatophyta</taxon>
        <taxon>Magnoliopsida</taxon>
        <taxon>eudicotyledons</taxon>
        <taxon>Gunneridae</taxon>
        <taxon>Pentapetalae</taxon>
        <taxon>rosids</taxon>
        <taxon>malvids</taxon>
        <taxon>Myrtales</taxon>
        <taxon>Melastomataceae</taxon>
        <taxon>Melastomatoideae</taxon>
        <taxon>Melastomateae</taxon>
        <taxon>Melastoma</taxon>
    </lineage>
</organism>
<reference evidence="2" key="1">
    <citation type="journal article" date="2023" name="Front. Plant Sci.">
        <title>Chromosomal-level genome assembly of Melastoma candidum provides insights into trichome evolution.</title>
        <authorList>
            <person name="Zhong Y."/>
            <person name="Wu W."/>
            <person name="Sun C."/>
            <person name="Zou P."/>
            <person name="Liu Y."/>
            <person name="Dai S."/>
            <person name="Zhou R."/>
        </authorList>
    </citation>
    <scope>NUCLEOTIDE SEQUENCE [LARGE SCALE GENOMIC DNA]</scope>
</reference>
<accession>A0ACB9MRL2</accession>
<keyword evidence="2" id="KW-1185">Reference proteome</keyword>
<dbReference type="Proteomes" id="UP001057402">
    <property type="component" value="Chromosome 9"/>
</dbReference>